<dbReference type="HOGENOM" id="CLU_2250221_0_0_1"/>
<feature type="non-terminal residue" evidence="1">
    <location>
        <position position="1"/>
    </location>
</feature>
<accession>N1S2G3</accession>
<dbReference type="AlphaFoldDB" id="N1S2G3"/>
<dbReference type="OrthoDB" id="5077557at2759"/>
<organism evidence="1 2">
    <name type="scientific">Fusarium oxysporum f. sp. cubense (strain race 4)</name>
    <name type="common">Panama disease fungus</name>
    <dbReference type="NCBI Taxonomy" id="2502994"/>
    <lineage>
        <taxon>Eukaryota</taxon>
        <taxon>Fungi</taxon>
        <taxon>Dikarya</taxon>
        <taxon>Ascomycota</taxon>
        <taxon>Pezizomycotina</taxon>
        <taxon>Sordariomycetes</taxon>
        <taxon>Hypocreomycetidae</taxon>
        <taxon>Hypocreales</taxon>
        <taxon>Nectriaceae</taxon>
        <taxon>Fusarium</taxon>
        <taxon>Fusarium oxysporum species complex</taxon>
    </lineage>
</organism>
<proteinExistence type="predicted"/>
<sequence>LRRTGWETTFRDAHRDILVHLTELPYSAANQALPLGVVEREAIVSLARDERKLVSIMAELDRLLDQCGETVRKTDVCLRRWLRGRFPDRPYKMPPRVDRPCFSC</sequence>
<evidence type="ECO:0000313" key="1">
    <source>
        <dbReference type="EMBL" id="EMT68730.1"/>
    </source>
</evidence>
<evidence type="ECO:0000313" key="2">
    <source>
        <dbReference type="Proteomes" id="UP000016929"/>
    </source>
</evidence>
<dbReference type="Proteomes" id="UP000016929">
    <property type="component" value="Unassembled WGS sequence"/>
</dbReference>
<name>N1S2G3_FUSC4</name>
<gene>
    <name evidence="1" type="ORF">FOC4_g10000309</name>
</gene>
<reference evidence="2" key="1">
    <citation type="submission" date="2012-09" db="EMBL/GenBank/DDBJ databases">
        <title>Genome sequencing and comparative transcriptomics of race 1 and race 4 of banana pathogen: Fusarium oxysporum f. sp. cubense.</title>
        <authorList>
            <person name="Fang X."/>
            <person name="Huang J."/>
        </authorList>
    </citation>
    <scope>NUCLEOTIDE SEQUENCE [LARGE SCALE GENOMIC DNA]</scope>
    <source>
        <strain evidence="2">race 4</strain>
    </source>
</reference>
<keyword evidence="2" id="KW-1185">Reference proteome</keyword>
<dbReference type="EMBL" id="KB726545">
    <property type="protein sequence ID" value="EMT68730.1"/>
    <property type="molecule type" value="Genomic_DNA"/>
</dbReference>
<dbReference type="STRING" id="1229665.N1S2G3"/>
<reference evidence="2" key="2">
    <citation type="journal article" date="2014" name="PLoS ONE">
        <title>Genome and Transcriptome Analysis of the Fungal Pathogen Fusarium oxysporum f. sp. cubense Causing Banana Vascular Wilt Disease.</title>
        <authorList>
            <person name="Guo L."/>
            <person name="Han L."/>
            <person name="Yang L."/>
            <person name="Zeng H."/>
            <person name="Fan D."/>
            <person name="Zhu Y."/>
            <person name="Feng Y."/>
            <person name="Wang G."/>
            <person name="Peng C."/>
            <person name="Jiang X."/>
            <person name="Zhou D."/>
            <person name="Ni P."/>
            <person name="Liang C."/>
            <person name="Liu L."/>
            <person name="Wang J."/>
            <person name="Mao C."/>
            <person name="Fang X."/>
            <person name="Peng M."/>
            <person name="Huang J."/>
        </authorList>
    </citation>
    <scope>NUCLEOTIDE SEQUENCE [LARGE SCALE GENOMIC DNA]</scope>
    <source>
        <strain evidence="2">race 4</strain>
    </source>
</reference>
<protein>
    <submittedName>
        <fullName evidence="1">Uncharacterized protein</fullName>
    </submittedName>
</protein>